<evidence type="ECO:0000313" key="11">
    <source>
        <dbReference type="Proteomes" id="UP001501079"/>
    </source>
</evidence>
<evidence type="ECO:0000256" key="2">
    <source>
        <dbReference type="ARBA" id="ARBA00023015"/>
    </source>
</evidence>
<dbReference type="InterPro" id="IPR013324">
    <property type="entry name" value="RNA_pol_sigma_r3/r4-like"/>
</dbReference>
<comment type="similarity">
    <text evidence="1 6">Belongs to the sigma-70 factor family. ECF subfamily.</text>
</comment>
<reference evidence="11" key="1">
    <citation type="journal article" date="2019" name="Int. J. Syst. Evol. Microbiol.">
        <title>The Global Catalogue of Microorganisms (GCM) 10K type strain sequencing project: providing services to taxonomists for standard genome sequencing and annotation.</title>
        <authorList>
            <consortium name="The Broad Institute Genomics Platform"/>
            <consortium name="The Broad Institute Genome Sequencing Center for Infectious Disease"/>
            <person name="Wu L."/>
            <person name="Ma J."/>
        </authorList>
    </citation>
    <scope>NUCLEOTIDE SEQUENCE [LARGE SCALE GENOMIC DNA]</scope>
    <source>
        <strain evidence="11">JCM 17591</strain>
    </source>
</reference>
<evidence type="ECO:0000256" key="4">
    <source>
        <dbReference type="ARBA" id="ARBA00023125"/>
    </source>
</evidence>
<dbReference type="Gene3D" id="1.10.10.10">
    <property type="entry name" value="Winged helix-like DNA-binding domain superfamily/Winged helix DNA-binding domain"/>
    <property type="match status" value="1"/>
</dbReference>
<dbReference type="NCBIfam" id="TIGR02937">
    <property type="entry name" value="sigma70-ECF"/>
    <property type="match status" value="1"/>
</dbReference>
<dbReference type="InterPro" id="IPR013249">
    <property type="entry name" value="RNA_pol_sigma70_r4_t2"/>
</dbReference>
<dbReference type="RefSeq" id="WP_344753318.1">
    <property type="nucleotide sequence ID" value="NZ_BAABBW010000002.1"/>
</dbReference>
<dbReference type="InterPro" id="IPR000838">
    <property type="entry name" value="RNA_pol_sigma70_ECF_CS"/>
</dbReference>
<dbReference type="PROSITE" id="PS01063">
    <property type="entry name" value="SIGMA70_ECF"/>
    <property type="match status" value="1"/>
</dbReference>
<keyword evidence="4 6" id="KW-0238">DNA-binding</keyword>
<dbReference type="Gene3D" id="1.10.1740.10">
    <property type="match status" value="1"/>
</dbReference>
<dbReference type="Proteomes" id="UP001501079">
    <property type="component" value="Unassembled WGS sequence"/>
</dbReference>
<evidence type="ECO:0000256" key="1">
    <source>
        <dbReference type="ARBA" id="ARBA00010641"/>
    </source>
</evidence>
<dbReference type="InterPro" id="IPR013325">
    <property type="entry name" value="RNA_pol_sigma_r2"/>
</dbReference>
<dbReference type="CDD" id="cd06171">
    <property type="entry name" value="Sigma70_r4"/>
    <property type="match status" value="1"/>
</dbReference>
<feature type="compositionally biased region" description="Basic and acidic residues" evidence="7">
    <location>
        <begin position="15"/>
        <end position="24"/>
    </location>
</feature>
<dbReference type="InterPro" id="IPR014284">
    <property type="entry name" value="RNA_pol_sigma-70_dom"/>
</dbReference>
<dbReference type="InterPro" id="IPR007627">
    <property type="entry name" value="RNA_pol_sigma70_r2"/>
</dbReference>
<keyword evidence="5 6" id="KW-0804">Transcription</keyword>
<organism evidence="10 11">
    <name type="scientific">Gryllotalpicola koreensis</name>
    <dbReference type="NCBI Taxonomy" id="993086"/>
    <lineage>
        <taxon>Bacteria</taxon>
        <taxon>Bacillati</taxon>
        <taxon>Actinomycetota</taxon>
        <taxon>Actinomycetes</taxon>
        <taxon>Micrococcales</taxon>
        <taxon>Microbacteriaceae</taxon>
        <taxon>Gryllotalpicola</taxon>
    </lineage>
</organism>
<evidence type="ECO:0000259" key="8">
    <source>
        <dbReference type="Pfam" id="PF04542"/>
    </source>
</evidence>
<dbReference type="InterPro" id="IPR039425">
    <property type="entry name" value="RNA_pol_sigma-70-like"/>
</dbReference>
<dbReference type="SUPFAM" id="SSF88659">
    <property type="entry name" value="Sigma3 and sigma4 domains of RNA polymerase sigma factors"/>
    <property type="match status" value="1"/>
</dbReference>
<evidence type="ECO:0000313" key="10">
    <source>
        <dbReference type="EMBL" id="GAA4173927.1"/>
    </source>
</evidence>
<keyword evidence="3 6" id="KW-0731">Sigma factor</keyword>
<evidence type="ECO:0000256" key="3">
    <source>
        <dbReference type="ARBA" id="ARBA00023082"/>
    </source>
</evidence>
<feature type="region of interest" description="Disordered" evidence="7">
    <location>
        <begin position="1"/>
        <end position="24"/>
    </location>
</feature>
<evidence type="ECO:0000259" key="9">
    <source>
        <dbReference type="Pfam" id="PF08281"/>
    </source>
</evidence>
<protein>
    <recommendedName>
        <fullName evidence="6">RNA polymerase sigma factor</fullName>
    </recommendedName>
</protein>
<dbReference type="EMBL" id="BAABBW010000002">
    <property type="protein sequence ID" value="GAA4173927.1"/>
    <property type="molecule type" value="Genomic_DNA"/>
</dbReference>
<keyword evidence="2 6" id="KW-0805">Transcription regulation</keyword>
<evidence type="ECO:0000256" key="5">
    <source>
        <dbReference type="ARBA" id="ARBA00023163"/>
    </source>
</evidence>
<dbReference type="Pfam" id="PF08281">
    <property type="entry name" value="Sigma70_r4_2"/>
    <property type="match status" value="1"/>
</dbReference>
<sequence length="200" mass="22216">MATKATERTPSPTAESRHDGRLADADDRVVAGRAADGDPQAFEVLVRRYSTLMRVYARSILGTDDEADDVVQEAFVIAWQQLDSLEDPGVVKSWLMRIVSRRSIDRLRARHEHQDIADYDPPAEAAAAPAQAAQTRSLAAAVGTALASLPGEQRRCWLLKEVAEYSYREIAADLELPESTVRGLISRARVNMAREMQAWR</sequence>
<evidence type="ECO:0000256" key="7">
    <source>
        <dbReference type="SAM" id="MobiDB-lite"/>
    </source>
</evidence>
<gene>
    <name evidence="10" type="ORF">GCM10022287_17070</name>
</gene>
<dbReference type="InterPro" id="IPR036388">
    <property type="entry name" value="WH-like_DNA-bd_sf"/>
</dbReference>
<feature type="domain" description="RNA polymerase sigma-70 region 2" evidence="8">
    <location>
        <begin position="45"/>
        <end position="110"/>
    </location>
</feature>
<keyword evidence="11" id="KW-1185">Reference proteome</keyword>
<dbReference type="PANTHER" id="PTHR43133:SF8">
    <property type="entry name" value="RNA POLYMERASE SIGMA FACTOR HI_1459-RELATED"/>
    <property type="match status" value="1"/>
</dbReference>
<evidence type="ECO:0000256" key="6">
    <source>
        <dbReference type="RuleBase" id="RU000716"/>
    </source>
</evidence>
<feature type="domain" description="RNA polymerase sigma factor 70 region 4 type 2" evidence="9">
    <location>
        <begin position="141"/>
        <end position="191"/>
    </location>
</feature>
<proteinExistence type="inferred from homology"/>
<dbReference type="SUPFAM" id="SSF88946">
    <property type="entry name" value="Sigma2 domain of RNA polymerase sigma factors"/>
    <property type="match status" value="1"/>
</dbReference>
<comment type="caution">
    <text evidence="10">The sequence shown here is derived from an EMBL/GenBank/DDBJ whole genome shotgun (WGS) entry which is preliminary data.</text>
</comment>
<name>A0ABP7ZZ25_9MICO</name>
<dbReference type="Pfam" id="PF04542">
    <property type="entry name" value="Sigma70_r2"/>
    <property type="match status" value="1"/>
</dbReference>
<dbReference type="PANTHER" id="PTHR43133">
    <property type="entry name" value="RNA POLYMERASE ECF-TYPE SIGMA FACTO"/>
    <property type="match status" value="1"/>
</dbReference>
<accession>A0ABP7ZZ25</accession>